<evidence type="ECO:0000259" key="5">
    <source>
        <dbReference type="PROSITE" id="PS51891"/>
    </source>
</evidence>
<keyword evidence="4" id="KW-0456">Lyase</keyword>
<name>A0A4R9M2E1_9LEPT</name>
<dbReference type="GO" id="GO:0016846">
    <property type="term" value="F:carbon-sulfur lyase activity"/>
    <property type="evidence" value="ECO:0007669"/>
    <property type="project" value="InterPro"/>
</dbReference>
<evidence type="ECO:0000256" key="3">
    <source>
        <dbReference type="ARBA" id="ARBA00022833"/>
    </source>
</evidence>
<gene>
    <name evidence="6" type="ORF">EHS15_00070</name>
</gene>
<dbReference type="PROSITE" id="PS51891">
    <property type="entry name" value="CENP_V_GFA"/>
    <property type="match status" value="1"/>
</dbReference>
<dbReference type="SUPFAM" id="SSF51316">
    <property type="entry name" value="Mss4-like"/>
    <property type="match status" value="1"/>
</dbReference>
<feature type="domain" description="CENP-V/GFA" evidence="5">
    <location>
        <begin position="5"/>
        <end position="123"/>
    </location>
</feature>
<dbReference type="PANTHER" id="PTHR33337:SF40">
    <property type="entry name" value="CENP-V_GFA DOMAIN-CONTAINING PROTEIN-RELATED"/>
    <property type="match status" value="1"/>
</dbReference>
<comment type="similarity">
    <text evidence="1">Belongs to the Gfa family.</text>
</comment>
<proteinExistence type="inferred from homology"/>
<evidence type="ECO:0000256" key="1">
    <source>
        <dbReference type="ARBA" id="ARBA00005495"/>
    </source>
</evidence>
<comment type="caution">
    <text evidence="6">The sequence shown here is derived from an EMBL/GenBank/DDBJ whole genome shotgun (WGS) entry which is preliminary data.</text>
</comment>
<dbReference type="Gene3D" id="3.90.1590.10">
    <property type="entry name" value="glutathione-dependent formaldehyde- activating enzyme (gfa)"/>
    <property type="match status" value="1"/>
</dbReference>
<sequence>MNQPYSGGCACGSIRYEISDKPMFMNDCQCQDCQKMSGTGHGSYLTFPSRKTVNLKGETGKFDRIGDSGNTKTSHFCPKCGSPVYMTFSAMPDLFTIHATSLDDPSRYKPQVVTYTSRGYVWDHLDPSLPKFDKMPPG</sequence>
<evidence type="ECO:0000256" key="4">
    <source>
        <dbReference type="ARBA" id="ARBA00023239"/>
    </source>
</evidence>
<organism evidence="6 7">
    <name type="scientific">Leptospira idonii</name>
    <dbReference type="NCBI Taxonomy" id="1193500"/>
    <lineage>
        <taxon>Bacteria</taxon>
        <taxon>Pseudomonadati</taxon>
        <taxon>Spirochaetota</taxon>
        <taxon>Spirochaetia</taxon>
        <taxon>Leptospirales</taxon>
        <taxon>Leptospiraceae</taxon>
        <taxon>Leptospira</taxon>
    </lineage>
</organism>
<dbReference type="Proteomes" id="UP000298058">
    <property type="component" value="Unassembled WGS sequence"/>
</dbReference>
<dbReference type="PANTHER" id="PTHR33337">
    <property type="entry name" value="GFA DOMAIN-CONTAINING PROTEIN"/>
    <property type="match status" value="1"/>
</dbReference>
<dbReference type="OrthoDB" id="327703at2"/>
<dbReference type="Pfam" id="PF04828">
    <property type="entry name" value="GFA"/>
    <property type="match status" value="1"/>
</dbReference>
<dbReference type="GO" id="GO:0046872">
    <property type="term" value="F:metal ion binding"/>
    <property type="evidence" value="ECO:0007669"/>
    <property type="project" value="UniProtKB-KW"/>
</dbReference>
<keyword evidence="2" id="KW-0479">Metal-binding</keyword>
<evidence type="ECO:0000313" key="7">
    <source>
        <dbReference type="Proteomes" id="UP000298058"/>
    </source>
</evidence>
<evidence type="ECO:0000256" key="2">
    <source>
        <dbReference type="ARBA" id="ARBA00022723"/>
    </source>
</evidence>
<dbReference type="AlphaFoldDB" id="A0A4R9M2E1"/>
<reference evidence="6" key="1">
    <citation type="journal article" date="2019" name="PLoS Negl. Trop. Dis.">
        <title>Revisiting the worldwide diversity of Leptospira species in the environment.</title>
        <authorList>
            <person name="Vincent A.T."/>
            <person name="Schiettekatte O."/>
            <person name="Bourhy P."/>
            <person name="Veyrier F.J."/>
            <person name="Picardeau M."/>
        </authorList>
    </citation>
    <scope>NUCLEOTIDE SEQUENCE [LARGE SCALE GENOMIC DNA]</scope>
    <source>
        <strain evidence="6">201300427</strain>
    </source>
</reference>
<dbReference type="InterPro" id="IPR011057">
    <property type="entry name" value="Mss4-like_sf"/>
</dbReference>
<keyword evidence="3" id="KW-0862">Zinc</keyword>
<accession>A0A4R9M2E1</accession>
<protein>
    <submittedName>
        <fullName evidence="6">Aldehyde-activating protein</fullName>
    </submittedName>
</protein>
<dbReference type="InterPro" id="IPR006913">
    <property type="entry name" value="CENP-V/GFA"/>
</dbReference>
<dbReference type="RefSeq" id="WP_135758489.1">
    <property type="nucleotide sequence ID" value="NZ_RQHW01000002.1"/>
</dbReference>
<keyword evidence="7" id="KW-1185">Reference proteome</keyword>
<dbReference type="EMBL" id="RQHW01000002">
    <property type="protein sequence ID" value="TGN20954.1"/>
    <property type="molecule type" value="Genomic_DNA"/>
</dbReference>
<evidence type="ECO:0000313" key="6">
    <source>
        <dbReference type="EMBL" id="TGN20954.1"/>
    </source>
</evidence>